<dbReference type="STRING" id="205918.Psyr_2797"/>
<dbReference type="Proteomes" id="UP000000426">
    <property type="component" value="Chromosome"/>
</dbReference>
<dbReference type="KEGG" id="psb:Psyr_2797"/>
<proteinExistence type="predicted"/>
<evidence type="ECO:0000313" key="2">
    <source>
        <dbReference type="Proteomes" id="UP000000426"/>
    </source>
</evidence>
<dbReference type="HOGENOM" id="CLU_1577192_0_0_6"/>
<organism evidence="1 2">
    <name type="scientific">Pseudomonas syringae pv. syringae (strain B728a)</name>
    <dbReference type="NCBI Taxonomy" id="205918"/>
    <lineage>
        <taxon>Bacteria</taxon>
        <taxon>Pseudomonadati</taxon>
        <taxon>Pseudomonadota</taxon>
        <taxon>Gammaproteobacteria</taxon>
        <taxon>Pseudomonadales</taxon>
        <taxon>Pseudomonadaceae</taxon>
        <taxon>Pseudomonas</taxon>
        <taxon>Pseudomonas syringae</taxon>
    </lineage>
</organism>
<sequence>MEVAMIFSQILESEFDQVRYANSEAAGVRKYADQFNAMLSEYLEESYPQDTWGLKLTLSKDGLGADIDSPFGKARAVIAVRLAEGKIQARYIFEKLVIIDNGAAIYRPVWAVLVSQDGQVLSDDREVQILSLHDRSPQKQKNGLTTIALSALYAIAKDPGYAPTATPTT</sequence>
<reference evidence="1 2" key="1">
    <citation type="journal article" date="2005" name="Proc. Natl. Acad. Sci. U.S.A.">
        <title>Comparison of the complete genome sequences of Pseudomonas syringae pv. syringae B728a and pv. tomato DC3000.</title>
        <authorList>
            <person name="Feil H."/>
            <person name="Feil W.S."/>
            <person name="Chain P."/>
            <person name="Larimer F."/>
            <person name="Dibartolo G."/>
            <person name="Copeland A."/>
            <person name="Lykidis A."/>
            <person name="Trong S."/>
            <person name="Nolan M."/>
            <person name="Goltsman E."/>
            <person name="Thiel J."/>
            <person name="Malfatti S."/>
            <person name="Loper J.E."/>
            <person name="Lapidus A."/>
            <person name="Detter J.C."/>
            <person name="Land M."/>
            <person name="Richardson P.M."/>
            <person name="Kyrpides N.C."/>
            <person name="Ivanova N."/>
            <person name="Lindow S.E."/>
        </authorList>
    </citation>
    <scope>NUCLEOTIDE SEQUENCE [LARGE SCALE GENOMIC DNA]</scope>
    <source>
        <strain evidence="1 2">B728a</strain>
    </source>
</reference>
<dbReference type="AlphaFoldDB" id="Q4ZSN6"/>
<name>Q4ZSN6_PSEU2</name>
<protein>
    <submittedName>
        <fullName evidence="1">Uncharacterized protein</fullName>
    </submittedName>
</protein>
<dbReference type="EMBL" id="CP000075">
    <property type="protein sequence ID" value="AAY37836.1"/>
    <property type="molecule type" value="Genomic_DNA"/>
</dbReference>
<evidence type="ECO:0000313" key="1">
    <source>
        <dbReference type="EMBL" id="AAY37836.1"/>
    </source>
</evidence>
<accession>Q4ZSN6</accession>
<gene>
    <name evidence="1" type="ordered locus">Psyr_2797</name>
</gene>